<keyword evidence="2 3" id="KW-0808">Transferase</keyword>
<evidence type="ECO:0000256" key="3">
    <source>
        <dbReference type="PROSITE-ProRule" id="PRU00333"/>
    </source>
</evidence>
<keyword evidence="6" id="KW-1185">Reference proteome</keyword>
<dbReference type="Pfam" id="PF02574">
    <property type="entry name" value="S-methyl_trans"/>
    <property type="match status" value="1"/>
</dbReference>
<dbReference type="EMBL" id="QDDR01000002">
    <property type="protein sequence ID" value="PVE48296.1"/>
    <property type="molecule type" value="Genomic_DNA"/>
</dbReference>
<keyword evidence="3" id="KW-0479">Metal-binding</keyword>
<keyword evidence="1 3" id="KW-0489">Methyltransferase</keyword>
<dbReference type="OrthoDB" id="9803687at2"/>
<dbReference type="AlphaFoldDB" id="A0A2T7UUM4"/>
<dbReference type="GO" id="GO:0046872">
    <property type="term" value="F:metal ion binding"/>
    <property type="evidence" value="ECO:0007669"/>
    <property type="project" value="UniProtKB-KW"/>
</dbReference>
<protein>
    <submittedName>
        <fullName evidence="5">Homocysteine S-methyltransferase</fullName>
    </submittedName>
</protein>
<keyword evidence="3" id="KW-0862">Zinc</keyword>
<reference evidence="5 6" key="1">
    <citation type="journal article" date="2011" name="Syst. Appl. Microbiol.">
        <title>Defluviimonas denitrificans gen. nov., sp. nov., and Pararhodobacter aggregans gen. nov., sp. nov., non-phototrophic Rhodobacteraceae from the biofilter of a marine aquaculture.</title>
        <authorList>
            <person name="Foesel B.U."/>
            <person name="Drake H.L."/>
            <person name="Schramm A."/>
        </authorList>
    </citation>
    <scope>NUCLEOTIDE SEQUENCE [LARGE SCALE GENOMIC DNA]</scope>
    <source>
        <strain evidence="5 6">D1-19</strain>
    </source>
</reference>
<evidence type="ECO:0000259" key="4">
    <source>
        <dbReference type="PROSITE" id="PS50970"/>
    </source>
</evidence>
<dbReference type="GO" id="GO:0032259">
    <property type="term" value="P:methylation"/>
    <property type="evidence" value="ECO:0007669"/>
    <property type="project" value="UniProtKB-KW"/>
</dbReference>
<comment type="cofactor">
    <cofactor evidence="3">
        <name>Zn(2+)</name>
        <dbReference type="ChEBI" id="CHEBI:29105"/>
    </cofactor>
</comment>
<dbReference type="InterPro" id="IPR003726">
    <property type="entry name" value="HCY_dom"/>
</dbReference>
<name>A0A2T7UUM4_9RHOB</name>
<dbReference type="GO" id="GO:0008168">
    <property type="term" value="F:methyltransferase activity"/>
    <property type="evidence" value="ECO:0007669"/>
    <property type="project" value="UniProtKB-UniRule"/>
</dbReference>
<evidence type="ECO:0000313" key="6">
    <source>
        <dbReference type="Proteomes" id="UP000244810"/>
    </source>
</evidence>
<dbReference type="PANTHER" id="PTHR11103:SF18">
    <property type="entry name" value="SLR1189 PROTEIN"/>
    <property type="match status" value="1"/>
</dbReference>
<sequence length="288" mass="30835">MGQELIHRAGDQPTPLWATRVMIDHPGMVQAVHDDYFAAGASLATTNTYALHHDRFLKFGLDHRFLDFYEAALSEAEAARAKAARGLLAGSMGPLVASYRPETLPPHPEAVAKYAEVAAIMAPRVDLLIGETVASLDHARSLIEGAKQGAPDTPLWLSVTVEDRDGTLLRSGENLADLAPLLKGVDAVLANCSAPEAMDQAMPLLRSFGKPFGAYANGFQQITSDFLKDNATVDALSNRPELTPERYADFAMGWVGQGATLVGGCCETGPAHIAELARRLRAAGHPIR</sequence>
<dbReference type="PROSITE" id="PS50970">
    <property type="entry name" value="HCY"/>
    <property type="match status" value="1"/>
</dbReference>
<evidence type="ECO:0000313" key="5">
    <source>
        <dbReference type="EMBL" id="PVE48296.1"/>
    </source>
</evidence>
<feature type="domain" description="Hcy-binding" evidence="4">
    <location>
        <begin position="1"/>
        <end position="280"/>
    </location>
</feature>
<dbReference type="InterPro" id="IPR036589">
    <property type="entry name" value="HCY_dom_sf"/>
</dbReference>
<accession>A0A2T7UUM4</accession>
<dbReference type="SUPFAM" id="SSF82282">
    <property type="entry name" value="Homocysteine S-methyltransferase"/>
    <property type="match status" value="1"/>
</dbReference>
<proteinExistence type="predicted"/>
<dbReference type="PANTHER" id="PTHR11103">
    <property type="entry name" value="SLR1189 PROTEIN"/>
    <property type="match status" value="1"/>
</dbReference>
<dbReference type="Proteomes" id="UP000244810">
    <property type="component" value="Unassembled WGS sequence"/>
</dbReference>
<feature type="binding site" evidence="3">
    <location>
        <position position="192"/>
    </location>
    <ligand>
        <name>Zn(2+)</name>
        <dbReference type="ChEBI" id="CHEBI:29105"/>
    </ligand>
</feature>
<gene>
    <name evidence="5" type="ORF">DDE23_04260</name>
</gene>
<feature type="binding site" evidence="3">
    <location>
        <position position="266"/>
    </location>
    <ligand>
        <name>Zn(2+)</name>
        <dbReference type="ChEBI" id="CHEBI:29105"/>
    </ligand>
</feature>
<dbReference type="Gene3D" id="3.20.20.330">
    <property type="entry name" value="Homocysteine-binding-like domain"/>
    <property type="match status" value="1"/>
</dbReference>
<evidence type="ECO:0000256" key="1">
    <source>
        <dbReference type="ARBA" id="ARBA00022603"/>
    </source>
</evidence>
<comment type="caution">
    <text evidence="5">The sequence shown here is derived from an EMBL/GenBank/DDBJ whole genome shotgun (WGS) entry which is preliminary data.</text>
</comment>
<feature type="binding site" evidence="3">
    <location>
        <position position="265"/>
    </location>
    <ligand>
        <name>Zn(2+)</name>
        <dbReference type="ChEBI" id="CHEBI:29105"/>
    </ligand>
</feature>
<evidence type="ECO:0000256" key="2">
    <source>
        <dbReference type="ARBA" id="ARBA00022679"/>
    </source>
</evidence>
<organism evidence="5 6">
    <name type="scientific">Pararhodobacter aggregans</name>
    <dbReference type="NCBI Taxonomy" id="404875"/>
    <lineage>
        <taxon>Bacteria</taxon>
        <taxon>Pseudomonadati</taxon>
        <taxon>Pseudomonadota</taxon>
        <taxon>Alphaproteobacteria</taxon>
        <taxon>Rhodobacterales</taxon>
        <taxon>Paracoccaceae</taxon>
        <taxon>Pararhodobacter</taxon>
    </lineage>
</organism>